<name>A0A834DYQ3_9CHIR</name>
<organism evidence="11 12">
    <name type="scientific">Phyllostomus discolor</name>
    <name type="common">pale spear-nosed bat</name>
    <dbReference type="NCBI Taxonomy" id="89673"/>
    <lineage>
        <taxon>Eukaryota</taxon>
        <taxon>Metazoa</taxon>
        <taxon>Chordata</taxon>
        <taxon>Craniata</taxon>
        <taxon>Vertebrata</taxon>
        <taxon>Euteleostomi</taxon>
        <taxon>Mammalia</taxon>
        <taxon>Eutheria</taxon>
        <taxon>Laurasiatheria</taxon>
        <taxon>Chiroptera</taxon>
        <taxon>Yangochiroptera</taxon>
        <taxon>Phyllostomidae</taxon>
        <taxon>Phyllostominae</taxon>
        <taxon>Phyllostomus</taxon>
    </lineage>
</organism>
<evidence type="ECO:0000313" key="11">
    <source>
        <dbReference type="EMBL" id="KAF6101260.1"/>
    </source>
</evidence>
<dbReference type="Gene3D" id="3.30.60.20">
    <property type="match status" value="1"/>
</dbReference>
<dbReference type="GO" id="GO:0008270">
    <property type="term" value="F:zinc ion binding"/>
    <property type="evidence" value="ECO:0007669"/>
    <property type="project" value="UniProtKB-KW"/>
</dbReference>
<comment type="subcellular location">
    <subcellularLocation>
        <location evidence="1">Cell membrane</location>
        <topology evidence="1">Peripheral membrane protein</topology>
        <orientation evidence="1">Cytoplasmic side</orientation>
    </subcellularLocation>
    <subcellularLocation>
        <location evidence="2">Cytoplasm</location>
    </subcellularLocation>
</comment>
<accession>A0A834DYQ3</accession>
<keyword evidence="5" id="KW-0479">Metal-binding</keyword>
<dbReference type="GO" id="GO:0005886">
    <property type="term" value="C:plasma membrane"/>
    <property type="evidence" value="ECO:0007669"/>
    <property type="project" value="UniProtKB-SubCell"/>
</dbReference>
<keyword evidence="8" id="KW-0862">Zinc</keyword>
<dbReference type="PROSITE" id="PS50081">
    <property type="entry name" value="ZF_DAG_PE_2"/>
    <property type="match status" value="1"/>
</dbReference>
<keyword evidence="9" id="KW-0472">Membrane</keyword>
<evidence type="ECO:0000259" key="10">
    <source>
        <dbReference type="PROSITE" id="PS50081"/>
    </source>
</evidence>
<dbReference type="GO" id="GO:0003009">
    <property type="term" value="P:skeletal muscle contraction"/>
    <property type="evidence" value="ECO:0007669"/>
    <property type="project" value="TreeGrafter"/>
</dbReference>
<dbReference type="GO" id="GO:1903078">
    <property type="term" value="P:positive regulation of protein localization to plasma membrane"/>
    <property type="evidence" value="ECO:0007669"/>
    <property type="project" value="TreeGrafter"/>
</dbReference>
<dbReference type="InterPro" id="IPR046349">
    <property type="entry name" value="C1-like_sf"/>
</dbReference>
<evidence type="ECO:0000256" key="3">
    <source>
        <dbReference type="ARBA" id="ARBA00022475"/>
    </source>
</evidence>
<evidence type="ECO:0000256" key="8">
    <source>
        <dbReference type="ARBA" id="ARBA00022833"/>
    </source>
</evidence>
<proteinExistence type="predicted"/>
<reference evidence="11 12" key="1">
    <citation type="journal article" date="2020" name="Nature">
        <title>Six reference-quality genomes reveal evolution of bat adaptations.</title>
        <authorList>
            <person name="Jebb D."/>
            <person name="Huang Z."/>
            <person name="Pippel M."/>
            <person name="Hughes G.M."/>
            <person name="Lavrichenko K."/>
            <person name="Devanna P."/>
            <person name="Winkler S."/>
            <person name="Jermiin L.S."/>
            <person name="Skirmuntt E.C."/>
            <person name="Katzourakis A."/>
            <person name="Burkitt-Gray L."/>
            <person name="Ray D.A."/>
            <person name="Sullivan K.A.M."/>
            <person name="Roscito J.G."/>
            <person name="Kirilenko B.M."/>
            <person name="Davalos L.M."/>
            <person name="Corthals A.P."/>
            <person name="Power M.L."/>
            <person name="Jones G."/>
            <person name="Ransome R.D."/>
            <person name="Dechmann D.K.N."/>
            <person name="Locatelli A.G."/>
            <person name="Puechmaille S.J."/>
            <person name="Fedrigo O."/>
            <person name="Jarvis E.D."/>
            <person name="Hiller M."/>
            <person name="Vernes S.C."/>
            <person name="Myers E.W."/>
            <person name="Teeling E.C."/>
        </authorList>
    </citation>
    <scope>NUCLEOTIDE SEQUENCE [LARGE SCALE GENOMIC DNA]</scope>
    <source>
        <strain evidence="11">Bat1K_MPI-CBG_1</strain>
    </source>
</reference>
<dbReference type="SUPFAM" id="SSF57889">
    <property type="entry name" value="Cysteine-rich domain"/>
    <property type="match status" value="1"/>
</dbReference>
<dbReference type="PANTHER" id="PTHR15135:SF3">
    <property type="entry name" value="SH3 AND CYSTEINE-RICH DOMAIN-CONTAINING PROTEIN"/>
    <property type="match status" value="1"/>
</dbReference>
<evidence type="ECO:0000256" key="9">
    <source>
        <dbReference type="ARBA" id="ARBA00023136"/>
    </source>
</evidence>
<evidence type="ECO:0000256" key="6">
    <source>
        <dbReference type="ARBA" id="ARBA00022737"/>
    </source>
</evidence>
<evidence type="ECO:0000256" key="2">
    <source>
        <dbReference type="ARBA" id="ARBA00004496"/>
    </source>
</evidence>
<keyword evidence="7" id="KW-0863">Zinc-finger</keyword>
<dbReference type="InterPro" id="IPR039688">
    <property type="entry name" value="STAC1/2/3"/>
</dbReference>
<evidence type="ECO:0000313" key="12">
    <source>
        <dbReference type="Proteomes" id="UP000664940"/>
    </source>
</evidence>
<dbReference type="Proteomes" id="UP000664940">
    <property type="component" value="Unassembled WGS sequence"/>
</dbReference>
<protein>
    <submittedName>
        <fullName evidence="11">SH3 and cysteine rich domain</fullName>
    </submittedName>
</protein>
<evidence type="ECO:0000256" key="5">
    <source>
        <dbReference type="ARBA" id="ARBA00022723"/>
    </source>
</evidence>
<evidence type="ECO:0000256" key="4">
    <source>
        <dbReference type="ARBA" id="ARBA00022490"/>
    </source>
</evidence>
<evidence type="ECO:0000256" key="7">
    <source>
        <dbReference type="ARBA" id="ARBA00022771"/>
    </source>
</evidence>
<keyword evidence="6" id="KW-0677">Repeat</keyword>
<dbReference type="AlphaFoldDB" id="A0A834DYQ3"/>
<keyword evidence="3" id="KW-1003">Cell membrane</keyword>
<gene>
    <name evidence="11" type="ORF">HJG60_018231</name>
</gene>
<comment type="caution">
    <text evidence="11">The sequence shown here is derived from an EMBL/GenBank/DDBJ whole genome shotgun (WGS) entry which is preliminary data.</text>
</comment>
<keyword evidence="4" id="KW-0963">Cytoplasm</keyword>
<sequence length="139" mass="15156">MPDPVLACKRPGTNAKHGLRCKACKMSVHHKCLDGLAPQRCMGKLPKGFRRYYSSPLLIHEQFGCIKEVMPIACGNKVDPVYETLRFGTSLAQRTKKSSSGSGSDSPPRTSVIVLFLPQSTAVLWGRVGLRHCSVKGST</sequence>
<dbReference type="GO" id="GO:0005737">
    <property type="term" value="C:cytoplasm"/>
    <property type="evidence" value="ECO:0007669"/>
    <property type="project" value="UniProtKB-SubCell"/>
</dbReference>
<evidence type="ECO:0000256" key="1">
    <source>
        <dbReference type="ARBA" id="ARBA00004413"/>
    </source>
</evidence>
<feature type="domain" description="Phorbol-ester/DAG-type" evidence="10">
    <location>
        <begin position="1"/>
        <end position="41"/>
    </location>
</feature>
<dbReference type="Pfam" id="PF16664">
    <property type="entry name" value="STAC2_u1"/>
    <property type="match status" value="1"/>
</dbReference>
<dbReference type="InterPro" id="IPR002219">
    <property type="entry name" value="PKC_DAG/PE"/>
</dbReference>
<dbReference type="EMBL" id="JABVXQ010000007">
    <property type="protein sequence ID" value="KAF6101260.1"/>
    <property type="molecule type" value="Genomic_DNA"/>
</dbReference>
<dbReference type="PANTHER" id="PTHR15135">
    <property type="entry name" value="STAC"/>
    <property type="match status" value="1"/>
</dbReference>
<dbReference type="GO" id="GO:0044325">
    <property type="term" value="F:transmembrane transporter binding"/>
    <property type="evidence" value="ECO:0007669"/>
    <property type="project" value="TreeGrafter"/>
</dbReference>